<sequence>MKGEKGYINLKGFKEISDKILKKYIGTTWGALATHEATWIDAEPENIDMSKYNWEYGIVLFSTKYLKNDNFENRFLNSLNLILIKEKIELNDEITQYDCERDSSKIFLYNFNDDIYGLLQESGIPKDYVFCKGYFWNE</sequence>
<keyword evidence="2" id="KW-1185">Reference proteome</keyword>
<gene>
    <name evidence="1" type="ORF">JCM16776_1776</name>
</gene>
<dbReference type="Proteomes" id="UP000322617">
    <property type="component" value="Chromosome"/>
</dbReference>
<protein>
    <submittedName>
        <fullName evidence="1">Uncharacterized protein</fullName>
    </submittedName>
</protein>
<dbReference type="EMBL" id="AP019827">
    <property type="protein sequence ID" value="BBM41544.1"/>
    <property type="molecule type" value="Genomic_DNA"/>
</dbReference>
<dbReference type="RefSeq" id="WP_018450430.1">
    <property type="nucleotide sequence ID" value="NZ_AP019827.1"/>
</dbReference>
<name>A0A510JQQ8_9FUSO</name>
<accession>A0A510JQQ8</accession>
<reference evidence="1 2" key="1">
    <citation type="submission" date="2019-07" db="EMBL/GenBank/DDBJ databases">
        <title>Complete Genome Sequence of Leptotrichia shahii Strain JCM 16776.</title>
        <authorList>
            <person name="Watanabe S."/>
            <person name="Cui L."/>
        </authorList>
    </citation>
    <scope>NUCLEOTIDE SEQUENCE [LARGE SCALE GENOMIC DNA]</scope>
    <source>
        <strain evidence="1 2">JCM16776</strain>
    </source>
</reference>
<dbReference type="AlphaFoldDB" id="A0A510JQQ8"/>
<evidence type="ECO:0000313" key="1">
    <source>
        <dbReference type="EMBL" id="BBM41544.1"/>
    </source>
</evidence>
<evidence type="ECO:0000313" key="2">
    <source>
        <dbReference type="Proteomes" id="UP000322617"/>
    </source>
</evidence>
<dbReference type="STRING" id="1122172.GCA_000373045_00806"/>
<organism evidence="1 2">
    <name type="scientific">Leptotrichia shahii</name>
    <dbReference type="NCBI Taxonomy" id="157691"/>
    <lineage>
        <taxon>Bacteria</taxon>
        <taxon>Fusobacteriati</taxon>
        <taxon>Fusobacteriota</taxon>
        <taxon>Fusobacteriia</taxon>
        <taxon>Fusobacteriales</taxon>
        <taxon>Leptotrichiaceae</taxon>
        <taxon>Leptotrichia</taxon>
    </lineage>
</organism>
<dbReference type="KEGG" id="lsz:JCM16776_1776"/>
<proteinExistence type="predicted"/>